<dbReference type="AlphaFoldDB" id="A0A162B1P5"/>
<dbReference type="GO" id="GO:0009507">
    <property type="term" value="C:chloroplast"/>
    <property type="evidence" value="ECO:0007669"/>
    <property type="project" value="TreeGrafter"/>
</dbReference>
<dbReference type="STRING" id="79200.A0A162B1P5"/>
<dbReference type="PANTHER" id="PTHR23406">
    <property type="entry name" value="MALIC ENZYME-RELATED"/>
    <property type="match status" value="1"/>
</dbReference>
<dbReference type="GO" id="GO:0006108">
    <property type="term" value="P:malate metabolic process"/>
    <property type="evidence" value="ECO:0007669"/>
    <property type="project" value="TreeGrafter"/>
</dbReference>
<dbReference type="Gene3D" id="1.20.1370.30">
    <property type="match status" value="1"/>
</dbReference>
<proteinExistence type="predicted"/>
<evidence type="ECO:0000256" key="1">
    <source>
        <dbReference type="SAM" id="MobiDB-lite"/>
    </source>
</evidence>
<dbReference type="InterPro" id="IPR046346">
    <property type="entry name" value="Aminoacid_DH-like_N_sf"/>
</dbReference>
<dbReference type="GO" id="GO:0004473">
    <property type="term" value="F:malate dehydrogenase (decarboxylating) (NADP+) activity"/>
    <property type="evidence" value="ECO:0007669"/>
    <property type="project" value="TreeGrafter"/>
</dbReference>
<reference evidence="3" key="2">
    <citation type="submission" date="2022-03" db="EMBL/GenBank/DDBJ databases">
        <title>Draft title - Genomic analysis of global carrot germplasm unveils the trajectory of domestication and the origin of high carotenoid orange carrot.</title>
        <authorList>
            <person name="Iorizzo M."/>
            <person name="Ellison S."/>
            <person name="Senalik D."/>
            <person name="Macko-Podgorni A."/>
            <person name="Grzebelus D."/>
            <person name="Bostan H."/>
            <person name="Rolling W."/>
            <person name="Curaba J."/>
            <person name="Simon P."/>
        </authorList>
    </citation>
    <scope>NUCLEOTIDE SEQUENCE</scope>
    <source>
        <tissue evidence="3">Leaf</tissue>
    </source>
</reference>
<organism evidence="2">
    <name type="scientific">Daucus carota subsp. sativus</name>
    <name type="common">Carrot</name>
    <dbReference type="NCBI Taxonomy" id="79200"/>
    <lineage>
        <taxon>Eukaryota</taxon>
        <taxon>Viridiplantae</taxon>
        <taxon>Streptophyta</taxon>
        <taxon>Embryophyta</taxon>
        <taxon>Tracheophyta</taxon>
        <taxon>Spermatophyta</taxon>
        <taxon>Magnoliopsida</taxon>
        <taxon>eudicotyledons</taxon>
        <taxon>Gunneridae</taxon>
        <taxon>Pentapetalae</taxon>
        <taxon>asterids</taxon>
        <taxon>campanulids</taxon>
        <taxon>Apiales</taxon>
        <taxon>Apiaceae</taxon>
        <taxon>Apioideae</taxon>
        <taxon>Scandiceae</taxon>
        <taxon>Daucinae</taxon>
        <taxon>Daucus</taxon>
        <taxon>Daucus sect. Daucus</taxon>
    </lineage>
</organism>
<dbReference type="EMBL" id="LNRQ01000001">
    <property type="protein sequence ID" value="KZN08843.1"/>
    <property type="molecule type" value="Genomic_DNA"/>
</dbReference>
<keyword evidence="4" id="KW-1185">Reference proteome</keyword>
<evidence type="ECO:0000313" key="3">
    <source>
        <dbReference type="EMBL" id="WOG82284.1"/>
    </source>
</evidence>
<accession>A0A162B1P5</accession>
<dbReference type="EMBL" id="CP093343">
    <property type="protein sequence ID" value="WOG82284.1"/>
    <property type="molecule type" value="Genomic_DNA"/>
</dbReference>
<dbReference type="Proteomes" id="UP000077755">
    <property type="component" value="Chromosome 1"/>
</dbReference>
<name>A0A162B1P5_DAUCS</name>
<dbReference type="SUPFAM" id="SSF53223">
    <property type="entry name" value="Aminoacid dehydrogenase-like, N-terminal domain"/>
    <property type="match status" value="1"/>
</dbReference>
<evidence type="ECO:0000313" key="4">
    <source>
        <dbReference type="Proteomes" id="UP000077755"/>
    </source>
</evidence>
<reference evidence="2" key="1">
    <citation type="journal article" date="2016" name="Nat. Genet.">
        <title>A high-quality carrot genome assembly provides new insights into carotenoid accumulation and asterid genome evolution.</title>
        <authorList>
            <person name="Iorizzo M."/>
            <person name="Ellison S."/>
            <person name="Senalik D."/>
            <person name="Zeng P."/>
            <person name="Satapoomin P."/>
            <person name="Huang J."/>
            <person name="Bowman M."/>
            <person name="Iovene M."/>
            <person name="Sanseverino W."/>
            <person name="Cavagnaro P."/>
            <person name="Yildiz M."/>
            <person name="Macko-Podgorni A."/>
            <person name="Moranska E."/>
            <person name="Grzebelus E."/>
            <person name="Grzebelus D."/>
            <person name="Ashrafi H."/>
            <person name="Zheng Z."/>
            <person name="Cheng S."/>
            <person name="Spooner D."/>
            <person name="Van Deynze A."/>
            <person name="Simon P."/>
        </authorList>
    </citation>
    <scope>NUCLEOTIDE SEQUENCE [LARGE SCALE GENOMIC DNA]</scope>
    <source>
        <tissue evidence="2">Leaf</tissue>
    </source>
</reference>
<sequence length="111" mass="11886">MRDAAPLSGVDSKTTVGGGVEDVYGEDSSTEELSMTPWTVSVASGYSLLRDPHHNKGLAFSEKERDSCYLRGLLPPVVVNQDLQVITGELRGTGAAFVVLPYLLFCVINVA</sequence>
<protein>
    <submittedName>
        <fullName evidence="2">Uncharacterized protein</fullName>
    </submittedName>
</protein>
<evidence type="ECO:0000313" key="2">
    <source>
        <dbReference type="EMBL" id="KZN08843.1"/>
    </source>
</evidence>
<feature type="region of interest" description="Disordered" evidence="1">
    <location>
        <begin position="1"/>
        <end position="33"/>
    </location>
</feature>
<dbReference type="PANTHER" id="PTHR23406:SF76">
    <property type="entry name" value="NADP-DEPENDENT MALIC ENZYME 4, CHLOROPLASTIC"/>
    <property type="match status" value="1"/>
</dbReference>
<dbReference type="Gramene" id="KZN08843">
    <property type="protein sequence ID" value="KZN08843"/>
    <property type="gene ID" value="DCAR_001499"/>
</dbReference>
<gene>
    <name evidence="2" type="ORF">DCAR_001499</name>
    <name evidence="3" type="ORF">DCAR_0101447</name>
</gene>